<keyword evidence="2" id="KW-1003">Cell membrane</keyword>
<accession>A0ABX1F5Z1</accession>
<feature type="transmembrane region" description="Helical" evidence="6">
    <location>
        <begin position="335"/>
        <end position="354"/>
    </location>
</feature>
<feature type="transmembrane region" description="Helical" evidence="6">
    <location>
        <begin position="266"/>
        <end position="289"/>
    </location>
</feature>
<evidence type="ECO:0000256" key="4">
    <source>
        <dbReference type="ARBA" id="ARBA00022989"/>
    </source>
</evidence>
<feature type="transmembrane region" description="Helical" evidence="6">
    <location>
        <begin position="295"/>
        <end position="315"/>
    </location>
</feature>
<keyword evidence="3 6" id="KW-0812">Transmembrane</keyword>
<feature type="transmembrane region" description="Helical" evidence="6">
    <location>
        <begin position="634"/>
        <end position="652"/>
    </location>
</feature>
<dbReference type="Pfam" id="PF03176">
    <property type="entry name" value="MMPL"/>
    <property type="match status" value="1"/>
</dbReference>
<feature type="transmembrane region" description="Helical" evidence="6">
    <location>
        <begin position="659"/>
        <end position="679"/>
    </location>
</feature>
<evidence type="ECO:0000313" key="9">
    <source>
        <dbReference type="Proteomes" id="UP000765160"/>
    </source>
</evidence>
<feature type="transmembrane region" description="Helical" evidence="6">
    <location>
        <begin position="685"/>
        <end position="704"/>
    </location>
</feature>
<comment type="subcellular location">
    <subcellularLocation>
        <location evidence="1">Cell membrane</location>
        <topology evidence="1">Multi-pass membrane protein</topology>
    </subcellularLocation>
</comment>
<dbReference type="PANTHER" id="PTHR33406:SF13">
    <property type="entry name" value="MEMBRANE PROTEIN YDFJ"/>
    <property type="match status" value="1"/>
</dbReference>
<keyword evidence="5 6" id="KW-0472">Membrane</keyword>
<reference evidence="8 9" key="1">
    <citation type="submission" date="2020-03" db="EMBL/GenBank/DDBJ databases">
        <title>Roseomonas selenitidurans sp. nov. isolated from soil.</title>
        <authorList>
            <person name="Liu H."/>
        </authorList>
    </citation>
    <scope>NUCLEOTIDE SEQUENCE [LARGE SCALE GENOMIC DNA]</scope>
    <source>
        <strain evidence="8 9">JCM 15073</strain>
    </source>
</reference>
<dbReference type="Proteomes" id="UP000765160">
    <property type="component" value="Unassembled WGS sequence"/>
</dbReference>
<dbReference type="RefSeq" id="WP_168053441.1">
    <property type="nucleotide sequence ID" value="NZ_JAATJR010000007.1"/>
</dbReference>
<organism evidence="8 9">
    <name type="scientific">Falsiroseomonas frigidaquae</name>
    <dbReference type="NCBI Taxonomy" id="487318"/>
    <lineage>
        <taxon>Bacteria</taxon>
        <taxon>Pseudomonadati</taxon>
        <taxon>Pseudomonadota</taxon>
        <taxon>Alphaproteobacteria</taxon>
        <taxon>Acetobacterales</taxon>
        <taxon>Roseomonadaceae</taxon>
        <taxon>Falsiroseomonas</taxon>
    </lineage>
</organism>
<name>A0ABX1F5Z1_9PROT</name>
<evidence type="ECO:0000313" key="8">
    <source>
        <dbReference type="EMBL" id="NKE47745.1"/>
    </source>
</evidence>
<proteinExistence type="predicted"/>
<dbReference type="InterPro" id="IPR004869">
    <property type="entry name" value="MMPL_dom"/>
</dbReference>
<feature type="transmembrane region" description="Helical" evidence="6">
    <location>
        <begin position="360"/>
        <end position="379"/>
    </location>
</feature>
<evidence type="ECO:0000256" key="2">
    <source>
        <dbReference type="ARBA" id="ARBA00022475"/>
    </source>
</evidence>
<dbReference type="PANTHER" id="PTHR33406">
    <property type="entry name" value="MEMBRANE PROTEIN MJ1562-RELATED"/>
    <property type="match status" value="1"/>
</dbReference>
<evidence type="ECO:0000256" key="3">
    <source>
        <dbReference type="ARBA" id="ARBA00022692"/>
    </source>
</evidence>
<keyword evidence="4 6" id="KW-1133">Transmembrane helix</keyword>
<dbReference type="Gene3D" id="1.20.1640.10">
    <property type="entry name" value="Multidrug efflux transporter AcrB transmembrane domain"/>
    <property type="match status" value="1"/>
</dbReference>
<protein>
    <submittedName>
        <fullName evidence="8">MMPL family transporter</fullName>
    </submittedName>
</protein>
<dbReference type="EMBL" id="JAAVTX010000007">
    <property type="protein sequence ID" value="NKE47745.1"/>
    <property type="molecule type" value="Genomic_DNA"/>
</dbReference>
<sequence>MTRILAVLLLLAGMGGALAWLAPPRADLAEFLPPGETPATRFLFRELQSGAATTLLLAAIEGAPRAELARISRETAAGLRGSGKFAFVGDGSVALGEAEQDFLFRHRYLLAEADFSAGGLRPKLEALLDGLRSAAAPLLARYGFADPTGTFLGLAATWLGETRVATVDGAWFAPQSGPGDPLRALLVARGHGAGLDAPAQRAAMAAFRTAFAAANPPPGARLLLSGPGVFAAEAAAGIERDVTQVSLAATLLLAAFLFWRFRSGLLLALVAVPLLAALVAGYAATIALYGQVHAIALGFGVTMLGVAVDYPLLLLTLRRGEESLGAAAARIWPTLRLAAGSAAAGLLAMLGSGLPGLVQTAVFGGVGLLAAAATTRWLLPRLVPANARIAARPLPATVQAALAALRGRRLVALAVLALATLVLLATGGPSAQRDLAALSPVPAAQQALDGELRRQLGAPDVRSLFVIGPAASEAEMLRLSEALAVAVQPLVARGLLRGLDLPSRYLPSPATQRARQAALPETATLEAALRAAGTGLPFRDTAFRRFTEAVEASRALPLLDAAALAAGAPTIAARLDPLVTRHGDAIWGLAPATGVADPLALEAAAAALDLPGVLFLDVKLEMERLLAGYGRATLGWALAGGVLVAGLLALGLGSARRAIPVAAPIIGAVLVALAVLTLAGEAISLFHLAALLLLAGLAIDYALFLATHVSNSGDDAAGAVLNCAVSTLLTFGLLSLCATPVLHGIGLTVAAGVAAAFVLALALARPISRT</sequence>
<evidence type="ECO:0000259" key="7">
    <source>
        <dbReference type="Pfam" id="PF03176"/>
    </source>
</evidence>
<gene>
    <name evidence="8" type="ORF">HB662_23410</name>
</gene>
<feature type="transmembrane region" description="Helical" evidence="6">
    <location>
        <begin position="242"/>
        <end position="259"/>
    </location>
</feature>
<feature type="domain" description="Membrane transport protein MMPL" evidence="7">
    <location>
        <begin position="195"/>
        <end position="386"/>
    </location>
</feature>
<evidence type="ECO:0000256" key="1">
    <source>
        <dbReference type="ARBA" id="ARBA00004651"/>
    </source>
</evidence>
<feature type="transmembrane region" description="Helical" evidence="6">
    <location>
        <begin position="716"/>
        <end position="736"/>
    </location>
</feature>
<evidence type="ECO:0000256" key="5">
    <source>
        <dbReference type="ARBA" id="ARBA00023136"/>
    </source>
</evidence>
<evidence type="ECO:0000256" key="6">
    <source>
        <dbReference type="SAM" id="Phobius"/>
    </source>
</evidence>
<dbReference type="SUPFAM" id="SSF82866">
    <property type="entry name" value="Multidrug efflux transporter AcrB transmembrane domain"/>
    <property type="match status" value="2"/>
</dbReference>
<feature type="transmembrane region" description="Helical" evidence="6">
    <location>
        <begin position="742"/>
        <end position="764"/>
    </location>
</feature>
<comment type="caution">
    <text evidence="8">The sequence shown here is derived from an EMBL/GenBank/DDBJ whole genome shotgun (WGS) entry which is preliminary data.</text>
</comment>
<feature type="transmembrane region" description="Helical" evidence="6">
    <location>
        <begin position="410"/>
        <end position="428"/>
    </location>
</feature>
<dbReference type="InterPro" id="IPR050545">
    <property type="entry name" value="Mycobact_MmpL"/>
</dbReference>
<keyword evidence="9" id="KW-1185">Reference proteome</keyword>